<dbReference type="EnsemblPlants" id="TuG1812G0300004260.01.T01">
    <property type="protein sequence ID" value="TuG1812G0300004260.01.T01"/>
    <property type="gene ID" value="TuG1812G0300004260.01"/>
</dbReference>
<protein>
    <submittedName>
        <fullName evidence="2">Uncharacterized protein</fullName>
    </submittedName>
</protein>
<dbReference type="AlphaFoldDB" id="A0A8R7TZ71"/>
<dbReference type="Proteomes" id="UP000015106">
    <property type="component" value="Chromosome 3"/>
</dbReference>
<feature type="compositionally biased region" description="Basic residues" evidence="1">
    <location>
        <begin position="105"/>
        <end position="118"/>
    </location>
</feature>
<name>A0A8R7TZ71_TRIUA</name>
<dbReference type="Gramene" id="TuG1812G0300004260.01.T01">
    <property type="protein sequence ID" value="TuG1812G0300004260.01.T01"/>
    <property type="gene ID" value="TuG1812G0300004260.01"/>
</dbReference>
<feature type="region of interest" description="Disordered" evidence="1">
    <location>
        <begin position="32"/>
        <end position="118"/>
    </location>
</feature>
<evidence type="ECO:0000313" key="3">
    <source>
        <dbReference type="Proteomes" id="UP000015106"/>
    </source>
</evidence>
<reference evidence="2" key="3">
    <citation type="submission" date="2022-06" db="UniProtKB">
        <authorList>
            <consortium name="EnsemblPlants"/>
        </authorList>
    </citation>
    <scope>IDENTIFICATION</scope>
</reference>
<reference evidence="2" key="2">
    <citation type="submission" date="2018-03" db="EMBL/GenBank/DDBJ databases">
        <title>The Triticum urartu genome reveals the dynamic nature of wheat genome evolution.</title>
        <authorList>
            <person name="Ling H."/>
            <person name="Ma B."/>
            <person name="Shi X."/>
            <person name="Liu H."/>
            <person name="Dong L."/>
            <person name="Sun H."/>
            <person name="Cao Y."/>
            <person name="Gao Q."/>
            <person name="Zheng S."/>
            <person name="Li Y."/>
            <person name="Yu Y."/>
            <person name="Du H."/>
            <person name="Qi M."/>
            <person name="Li Y."/>
            <person name="Yu H."/>
            <person name="Cui Y."/>
            <person name="Wang N."/>
            <person name="Chen C."/>
            <person name="Wu H."/>
            <person name="Zhao Y."/>
            <person name="Zhang J."/>
            <person name="Li Y."/>
            <person name="Zhou W."/>
            <person name="Zhang B."/>
            <person name="Hu W."/>
            <person name="Eijk M."/>
            <person name="Tang J."/>
            <person name="Witsenboer H."/>
            <person name="Zhao S."/>
            <person name="Li Z."/>
            <person name="Zhang A."/>
            <person name="Wang D."/>
            <person name="Liang C."/>
        </authorList>
    </citation>
    <scope>NUCLEOTIDE SEQUENCE [LARGE SCALE GENOMIC DNA]</scope>
    <source>
        <strain evidence="2">cv. G1812</strain>
    </source>
</reference>
<evidence type="ECO:0000256" key="1">
    <source>
        <dbReference type="SAM" id="MobiDB-lite"/>
    </source>
</evidence>
<feature type="compositionally biased region" description="Basic and acidic residues" evidence="1">
    <location>
        <begin position="45"/>
        <end position="72"/>
    </location>
</feature>
<accession>A0A8R7TZ71</accession>
<evidence type="ECO:0000313" key="2">
    <source>
        <dbReference type="EnsemblPlants" id="TuG1812G0300004260.01.T01"/>
    </source>
</evidence>
<reference evidence="3" key="1">
    <citation type="journal article" date="2013" name="Nature">
        <title>Draft genome of the wheat A-genome progenitor Triticum urartu.</title>
        <authorList>
            <person name="Ling H.Q."/>
            <person name="Zhao S."/>
            <person name="Liu D."/>
            <person name="Wang J."/>
            <person name="Sun H."/>
            <person name="Zhang C."/>
            <person name="Fan H."/>
            <person name="Li D."/>
            <person name="Dong L."/>
            <person name="Tao Y."/>
            <person name="Gao C."/>
            <person name="Wu H."/>
            <person name="Li Y."/>
            <person name="Cui Y."/>
            <person name="Guo X."/>
            <person name="Zheng S."/>
            <person name="Wang B."/>
            <person name="Yu K."/>
            <person name="Liang Q."/>
            <person name="Yang W."/>
            <person name="Lou X."/>
            <person name="Chen J."/>
            <person name="Feng M."/>
            <person name="Jian J."/>
            <person name="Zhang X."/>
            <person name="Luo G."/>
            <person name="Jiang Y."/>
            <person name="Liu J."/>
            <person name="Wang Z."/>
            <person name="Sha Y."/>
            <person name="Zhang B."/>
            <person name="Wu H."/>
            <person name="Tang D."/>
            <person name="Shen Q."/>
            <person name="Xue P."/>
            <person name="Zou S."/>
            <person name="Wang X."/>
            <person name="Liu X."/>
            <person name="Wang F."/>
            <person name="Yang Y."/>
            <person name="An X."/>
            <person name="Dong Z."/>
            <person name="Zhang K."/>
            <person name="Zhang X."/>
            <person name="Luo M.C."/>
            <person name="Dvorak J."/>
            <person name="Tong Y."/>
            <person name="Wang J."/>
            <person name="Yang H."/>
            <person name="Li Z."/>
            <person name="Wang D."/>
            <person name="Zhang A."/>
            <person name="Wang J."/>
        </authorList>
    </citation>
    <scope>NUCLEOTIDE SEQUENCE</scope>
    <source>
        <strain evidence="3">cv. G1812</strain>
    </source>
</reference>
<keyword evidence="3" id="KW-1185">Reference proteome</keyword>
<organism evidence="2 3">
    <name type="scientific">Triticum urartu</name>
    <name type="common">Red wild einkorn</name>
    <name type="synonym">Crithodium urartu</name>
    <dbReference type="NCBI Taxonomy" id="4572"/>
    <lineage>
        <taxon>Eukaryota</taxon>
        <taxon>Viridiplantae</taxon>
        <taxon>Streptophyta</taxon>
        <taxon>Embryophyta</taxon>
        <taxon>Tracheophyta</taxon>
        <taxon>Spermatophyta</taxon>
        <taxon>Magnoliopsida</taxon>
        <taxon>Liliopsida</taxon>
        <taxon>Poales</taxon>
        <taxon>Poaceae</taxon>
        <taxon>BOP clade</taxon>
        <taxon>Pooideae</taxon>
        <taxon>Triticodae</taxon>
        <taxon>Triticeae</taxon>
        <taxon>Triticinae</taxon>
        <taxon>Triticum</taxon>
    </lineage>
</organism>
<proteinExistence type="predicted"/>
<sequence length="118" mass="13487">CGEAANPNADGDISRGGARVCRLRLYAQRRLASSRPRTQGVALDGARRDIGREKDEQIERRNMRIGTHDRWIENPNQETEAPTWLRREELLPARRHPPAGDASRRGRGGRQCPARRRR</sequence>